<sequence>MIIHRRTLLAGLAAPAIAQAAYPDRPIRVLVPFPPGGVVDVTARVIFDQLGPELGNTPVVIENVPGAGGNVATLRAARATPDGYTLLFTTPSHGEAAGQLARPTDAGGTGHAGTDCRRLAHGDLSTRRWAEDPG</sequence>
<dbReference type="PANTHER" id="PTHR42928">
    <property type="entry name" value="TRICARBOXYLATE-BINDING PROTEIN"/>
    <property type="match status" value="1"/>
</dbReference>
<comment type="caution">
    <text evidence="4">The sequence shown here is derived from an EMBL/GenBank/DDBJ whole genome shotgun (WGS) entry which is preliminary data.</text>
</comment>
<name>A0ABS3KLH4_9PROT</name>
<dbReference type="Gene3D" id="3.40.190.150">
    <property type="entry name" value="Bordetella uptake gene, domain 1"/>
    <property type="match status" value="1"/>
</dbReference>
<organism evidence="4 5">
    <name type="scientific">Roseomonas marmotae</name>
    <dbReference type="NCBI Taxonomy" id="2768161"/>
    <lineage>
        <taxon>Bacteria</taxon>
        <taxon>Pseudomonadati</taxon>
        <taxon>Pseudomonadota</taxon>
        <taxon>Alphaproteobacteria</taxon>
        <taxon>Acetobacterales</taxon>
        <taxon>Roseomonadaceae</taxon>
        <taxon>Roseomonas</taxon>
    </lineage>
</organism>
<evidence type="ECO:0000313" key="5">
    <source>
        <dbReference type="Proteomes" id="UP001518990"/>
    </source>
</evidence>
<evidence type="ECO:0000256" key="3">
    <source>
        <dbReference type="SAM" id="SignalP"/>
    </source>
</evidence>
<proteinExistence type="inferred from homology"/>
<reference evidence="4 5" key="1">
    <citation type="submission" date="2020-09" db="EMBL/GenBank/DDBJ databases">
        <title>Roseomonas.</title>
        <authorList>
            <person name="Zhu W."/>
        </authorList>
    </citation>
    <scope>NUCLEOTIDE SEQUENCE [LARGE SCALE GENOMIC DNA]</scope>
    <source>
        <strain evidence="4 5">1311</strain>
    </source>
</reference>
<feature type="region of interest" description="Disordered" evidence="2">
    <location>
        <begin position="95"/>
        <end position="117"/>
    </location>
</feature>
<accession>A0ABS3KLH4</accession>
<dbReference type="InterPro" id="IPR005064">
    <property type="entry name" value="BUG"/>
</dbReference>
<dbReference type="PANTHER" id="PTHR42928:SF5">
    <property type="entry name" value="BLR1237 PROTEIN"/>
    <property type="match status" value="1"/>
</dbReference>
<evidence type="ECO:0000313" key="4">
    <source>
        <dbReference type="EMBL" id="MBO1077181.1"/>
    </source>
</evidence>
<gene>
    <name evidence="4" type="ORF">IAI60_21480</name>
</gene>
<evidence type="ECO:0000256" key="1">
    <source>
        <dbReference type="ARBA" id="ARBA00006987"/>
    </source>
</evidence>
<dbReference type="RefSeq" id="WP_208776331.1">
    <property type="nucleotide sequence ID" value="NZ_CP061096.1"/>
</dbReference>
<keyword evidence="3" id="KW-0732">Signal</keyword>
<keyword evidence="5" id="KW-1185">Reference proteome</keyword>
<dbReference type="EMBL" id="JACTNF010000047">
    <property type="protein sequence ID" value="MBO1077181.1"/>
    <property type="molecule type" value="Genomic_DNA"/>
</dbReference>
<protein>
    <recommendedName>
        <fullName evidence="6">Tripartite tricarboxylate transporter substrate binding protein</fullName>
    </recommendedName>
</protein>
<dbReference type="Pfam" id="PF03401">
    <property type="entry name" value="TctC"/>
    <property type="match status" value="1"/>
</dbReference>
<evidence type="ECO:0008006" key="6">
    <source>
        <dbReference type="Google" id="ProtNLM"/>
    </source>
</evidence>
<dbReference type="Proteomes" id="UP001518990">
    <property type="component" value="Unassembled WGS sequence"/>
</dbReference>
<comment type="similarity">
    <text evidence="1">Belongs to the UPF0065 (bug) family.</text>
</comment>
<dbReference type="InterPro" id="IPR042100">
    <property type="entry name" value="Bug_dom1"/>
</dbReference>
<evidence type="ECO:0000256" key="2">
    <source>
        <dbReference type="SAM" id="MobiDB-lite"/>
    </source>
</evidence>
<feature type="chain" id="PRO_5046738465" description="Tripartite tricarboxylate transporter substrate binding protein" evidence="3">
    <location>
        <begin position="21"/>
        <end position="134"/>
    </location>
</feature>
<feature type="signal peptide" evidence="3">
    <location>
        <begin position="1"/>
        <end position="20"/>
    </location>
</feature>